<evidence type="ECO:0000256" key="6">
    <source>
        <dbReference type="ARBA" id="ARBA00022741"/>
    </source>
</evidence>
<proteinExistence type="inferred from homology"/>
<dbReference type="Gene3D" id="3.40.1160.10">
    <property type="entry name" value="Acetylglutamate kinase-like"/>
    <property type="match status" value="1"/>
</dbReference>
<dbReference type="SUPFAM" id="SSF53633">
    <property type="entry name" value="Carbamate kinase-like"/>
    <property type="match status" value="1"/>
</dbReference>
<dbReference type="FunFam" id="3.40.1160.10:FF:000004">
    <property type="entry name" value="Acetylglutamate kinase"/>
    <property type="match status" value="1"/>
</dbReference>
<evidence type="ECO:0000259" key="9">
    <source>
        <dbReference type="Pfam" id="PF00696"/>
    </source>
</evidence>
<dbReference type="InterPro" id="IPR001048">
    <property type="entry name" value="Asp/Glu/Uridylate_kinase"/>
</dbReference>
<evidence type="ECO:0000313" key="10">
    <source>
        <dbReference type="EMBL" id="GAI88251.1"/>
    </source>
</evidence>
<keyword evidence="4" id="KW-0028">Amino-acid biosynthesis</keyword>
<keyword evidence="3" id="KW-0055">Arginine biosynthesis</keyword>
<accession>X1TA34</accession>
<organism evidence="10">
    <name type="scientific">marine sediment metagenome</name>
    <dbReference type="NCBI Taxonomy" id="412755"/>
    <lineage>
        <taxon>unclassified sequences</taxon>
        <taxon>metagenomes</taxon>
        <taxon>ecological metagenomes</taxon>
    </lineage>
</organism>
<dbReference type="InterPro" id="IPR001057">
    <property type="entry name" value="Glu/AcGlu_kinase"/>
</dbReference>
<evidence type="ECO:0000256" key="7">
    <source>
        <dbReference type="ARBA" id="ARBA00022777"/>
    </source>
</evidence>
<dbReference type="CDD" id="cd04238">
    <property type="entry name" value="AAK_NAGK-like"/>
    <property type="match status" value="1"/>
</dbReference>
<dbReference type="InterPro" id="IPR036393">
    <property type="entry name" value="AceGlu_kinase-like_sf"/>
</dbReference>
<dbReference type="GO" id="GO:0005524">
    <property type="term" value="F:ATP binding"/>
    <property type="evidence" value="ECO:0007669"/>
    <property type="project" value="UniProtKB-KW"/>
</dbReference>
<reference evidence="10" key="1">
    <citation type="journal article" date="2014" name="Front. Microbiol.">
        <title>High frequency of phylogenetically diverse reductive dehalogenase-homologous genes in deep subseafloor sedimentary metagenomes.</title>
        <authorList>
            <person name="Kawai M."/>
            <person name="Futagami T."/>
            <person name="Toyoda A."/>
            <person name="Takaki Y."/>
            <person name="Nishi S."/>
            <person name="Hori S."/>
            <person name="Arai W."/>
            <person name="Tsubouchi T."/>
            <person name="Morono Y."/>
            <person name="Uchiyama I."/>
            <person name="Ito T."/>
            <person name="Fujiyama A."/>
            <person name="Inagaki F."/>
            <person name="Takami H."/>
        </authorList>
    </citation>
    <scope>NUCLEOTIDE SEQUENCE</scope>
    <source>
        <strain evidence="10">Expedition CK06-06</strain>
    </source>
</reference>
<dbReference type="InterPro" id="IPR004662">
    <property type="entry name" value="AcgluKinase_fam"/>
</dbReference>
<dbReference type="EMBL" id="BARW01022643">
    <property type="protein sequence ID" value="GAI88251.1"/>
    <property type="molecule type" value="Genomic_DNA"/>
</dbReference>
<dbReference type="GO" id="GO:0005737">
    <property type="term" value="C:cytoplasm"/>
    <property type="evidence" value="ECO:0007669"/>
    <property type="project" value="InterPro"/>
</dbReference>
<dbReference type="GO" id="GO:0003991">
    <property type="term" value="F:acetylglutamate kinase activity"/>
    <property type="evidence" value="ECO:0007669"/>
    <property type="project" value="UniProtKB-EC"/>
</dbReference>
<dbReference type="PANTHER" id="PTHR23342:SF0">
    <property type="entry name" value="N-ACETYLGLUTAMATE SYNTHASE, MITOCHONDRIAL"/>
    <property type="match status" value="1"/>
</dbReference>
<dbReference type="PANTHER" id="PTHR23342">
    <property type="entry name" value="N-ACETYLGLUTAMATE SYNTHASE"/>
    <property type="match status" value="1"/>
</dbReference>
<keyword evidence="6" id="KW-0547">Nucleotide-binding</keyword>
<evidence type="ECO:0000256" key="8">
    <source>
        <dbReference type="ARBA" id="ARBA00022840"/>
    </source>
</evidence>
<dbReference type="PRINTS" id="PR00474">
    <property type="entry name" value="GLU5KINASE"/>
</dbReference>
<feature type="domain" description="Aspartate/glutamate/uridylate kinase" evidence="9">
    <location>
        <begin position="6"/>
        <end position="234"/>
    </location>
</feature>
<comment type="caution">
    <text evidence="10">The sequence shown here is derived from an EMBL/GenBank/DDBJ whole genome shotgun (WGS) entry which is preliminary data.</text>
</comment>
<dbReference type="EC" id="2.7.2.8" evidence="2"/>
<comment type="pathway">
    <text evidence="1">Amino-acid biosynthesis; L-arginine biosynthesis; N(2)-acetyl-L-ornithine from L-glutamate: step 2/4.</text>
</comment>
<evidence type="ECO:0000256" key="5">
    <source>
        <dbReference type="ARBA" id="ARBA00022679"/>
    </source>
</evidence>
<keyword evidence="7" id="KW-0418">Kinase</keyword>
<gene>
    <name evidence="10" type="ORF">S12H4_37729</name>
</gene>
<dbReference type="NCBIfam" id="TIGR00761">
    <property type="entry name" value="argB"/>
    <property type="match status" value="1"/>
</dbReference>
<dbReference type="AlphaFoldDB" id="X1TA34"/>
<evidence type="ECO:0000256" key="1">
    <source>
        <dbReference type="ARBA" id="ARBA00004828"/>
    </source>
</evidence>
<protein>
    <recommendedName>
        <fullName evidence="2">acetylglutamate kinase</fullName>
        <ecNumber evidence="2">2.7.2.8</ecNumber>
    </recommendedName>
</protein>
<dbReference type="InterPro" id="IPR037528">
    <property type="entry name" value="ArgB"/>
</dbReference>
<evidence type="ECO:0000256" key="3">
    <source>
        <dbReference type="ARBA" id="ARBA00022571"/>
    </source>
</evidence>
<dbReference type="GO" id="GO:0006526">
    <property type="term" value="P:L-arginine biosynthetic process"/>
    <property type="evidence" value="ECO:0007669"/>
    <property type="project" value="UniProtKB-KW"/>
</dbReference>
<evidence type="ECO:0000256" key="2">
    <source>
        <dbReference type="ARBA" id="ARBA00013065"/>
    </source>
</evidence>
<dbReference type="PIRSF" id="PIRSF000728">
    <property type="entry name" value="NAGK"/>
    <property type="match status" value="1"/>
</dbReference>
<sequence length="254" mass="26480">MAGLNKVIVVKLGGATFGSHDTTIEDIVTLQQKGKSLVIVHGGGKLITEWLQKQGISTRFVHGERVTDKAALEVVTAVLAGLVNKEIVASINSLGGRAIGISGVDGALIQGRVKDIELGYVGAVVKVNLAPLEALLQSGYIPVVAPIGLNSFAKLDEATRMLNINADVVAGEIAAVIGAERLIFLTDVVGVCDHSGKLLPHMSPSEAEALMASGVASEGMMPKIKACLRALSNTLITRIIDGRQPHALLTEIEG</sequence>
<keyword evidence="5" id="KW-0808">Transferase</keyword>
<keyword evidence="8" id="KW-0067">ATP-binding</keyword>
<dbReference type="HAMAP" id="MF_00082">
    <property type="entry name" value="ArgB"/>
    <property type="match status" value="1"/>
</dbReference>
<dbReference type="Pfam" id="PF00696">
    <property type="entry name" value="AA_kinase"/>
    <property type="match status" value="1"/>
</dbReference>
<feature type="non-terminal residue" evidence="10">
    <location>
        <position position="254"/>
    </location>
</feature>
<name>X1TA34_9ZZZZ</name>
<evidence type="ECO:0000256" key="4">
    <source>
        <dbReference type="ARBA" id="ARBA00022605"/>
    </source>
</evidence>